<organism evidence="1 2">
    <name type="scientific">Acrobeloides nanus</name>
    <dbReference type="NCBI Taxonomy" id="290746"/>
    <lineage>
        <taxon>Eukaryota</taxon>
        <taxon>Metazoa</taxon>
        <taxon>Ecdysozoa</taxon>
        <taxon>Nematoda</taxon>
        <taxon>Chromadorea</taxon>
        <taxon>Rhabditida</taxon>
        <taxon>Tylenchina</taxon>
        <taxon>Cephalobomorpha</taxon>
        <taxon>Cephaloboidea</taxon>
        <taxon>Cephalobidae</taxon>
        <taxon>Acrobeloides</taxon>
    </lineage>
</organism>
<dbReference type="Proteomes" id="UP000887540">
    <property type="component" value="Unplaced"/>
</dbReference>
<keyword evidence="1" id="KW-1185">Reference proteome</keyword>
<evidence type="ECO:0000313" key="1">
    <source>
        <dbReference type="Proteomes" id="UP000887540"/>
    </source>
</evidence>
<evidence type="ECO:0000313" key="2">
    <source>
        <dbReference type="WBParaSite" id="ACRNAN_scaffold16373.g24583.t1"/>
    </source>
</evidence>
<accession>A0A914D183</accession>
<dbReference type="AlphaFoldDB" id="A0A914D183"/>
<proteinExistence type="predicted"/>
<sequence>MKELHLFKTTEKRSKDDIFNEFVPYILKALKNISLETKEYSDALIADYSFNIHSL</sequence>
<name>A0A914D183_9BILA</name>
<dbReference type="WBParaSite" id="ACRNAN_scaffold16373.g24583.t1">
    <property type="protein sequence ID" value="ACRNAN_scaffold16373.g24583.t1"/>
    <property type="gene ID" value="ACRNAN_scaffold16373.g24583"/>
</dbReference>
<reference evidence="2" key="1">
    <citation type="submission" date="2022-11" db="UniProtKB">
        <authorList>
            <consortium name="WormBaseParasite"/>
        </authorList>
    </citation>
    <scope>IDENTIFICATION</scope>
</reference>
<protein>
    <submittedName>
        <fullName evidence="2">Uncharacterized protein</fullName>
    </submittedName>
</protein>